<gene>
    <name evidence="6" type="ordered locus">RGE_10040</name>
</gene>
<name>I0HMV8_RUBGI</name>
<dbReference type="RefSeq" id="WP_014427216.1">
    <property type="nucleotide sequence ID" value="NC_017075.1"/>
</dbReference>
<feature type="domain" description="HTH lysR-type" evidence="5">
    <location>
        <begin position="11"/>
        <end position="62"/>
    </location>
</feature>
<evidence type="ECO:0000256" key="3">
    <source>
        <dbReference type="ARBA" id="ARBA00023125"/>
    </source>
</evidence>
<dbReference type="GO" id="GO:0003700">
    <property type="term" value="F:DNA-binding transcription factor activity"/>
    <property type="evidence" value="ECO:0007669"/>
    <property type="project" value="InterPro"/>
</dbReference>
<dbReference type="InterPro" id="IPR036390">
    <property type="entry name" value="WH_DNA-bd_sf"/>
</dbReference>
<dbReference type="InterPro" id="IPR036388">
    <property type="entry name" value="WH-like_DNA-bd_sf"/>
</dbReference>
<evidence type="ECO:0000313" key="7">
    <source>
        <dbReference type="Proteomes" id="UP000007883"/>
    </source>
</evidence>
<organism evidence="6 7">
    <name type="scientific">Rubrivivax gelatinosus (strain NBRC 100245 / IL144)</name>
    <dbReference type="NCBI Taxonomy" id="983917"/>
    <lineage>
        <taxon>Bacteria</taxon>
        <taxon>Pseudomonadati</taxon>
        <taxon>Pseudomonadota</taxon>
        <taxon>Betaproteobacteria</taxon>
        <taxon>Burkholderiales</taxon>
        <taxon>Sphaerotilaceae</taxon>
        <taxon>Rubrivivax</taxon>
    </lineage>
</organism>
<dbReference type="Pfam" id="PF03466">
    <property type="entry name" value="LysR_substrate"/>
    <property type="match status" value="1"/>
</dbReference>
<evidence type="ECO:0000256" key="1">
    <source>
        <dbReference type="ARBA" id="ARBA00009437"/>
    </source>
</evidence>
<comment type="similarity">
    <text evidence="1">Belongs to the LysR transcriptional regulatory family.</text>
</comment>
<dbReference type="eggNOG" id="COG0583">
    <property type="taxonomic scope" value="Bacteria"/>
</dbReference>
<dbReference type="HOGENOM" id="CLU_039613_2_0_4"/>
<evidence type="ECO:0000313" key="6">
    <source>
        <dbReference type="EMBL" id="BAL94345.1"/>
    </source>
</evidence>
<dbReference type="SUPFAM" id="SSF53850">
    <property type="entry name" value="Periplasmic binding protein-like II"/>
    <property type="match status" value="1"/>
</dbReference>
<sequence length="290" mass="31153">MDETIGWELYRSFLGVLHEGSLSGAARALGLTQPTVGRHVAALEQALGQALFTRSHAGLLPTEAARAMQASAEAMASQAAALQRVARGFGEIRGAVRVSASEVVAVERLPPVLAALRRAHPGLEIELVPSNRLQDLVQREADVAVRMAAPQQEVLVATRVADMALGLFAHQDYLARHGRPATVDELRGHALIGFDVETPFLREARRSFPFWTRERFALRCDSDLAQLALIRAGAGIGACQVGVAGPGLVRVLPEAFELRLPAWVVMHGDLRASARCRVVYDALVAALRAG</sequence>
<accession>I0HMV8</accession>
<dbReference type="Gene3D" id="3.40.190.290">
    <property type="match status" value="1"/>
</dbReference>
<dbReference type="KEGG" id="rge:RGE_10040"/>
<dbReference type="PANTHER" id="PTHR30537">
    <property type="entry name" value="HTH-TYPE TRANSCRIPTIONAL REGULATOR"/>
    <property type="match status" value="1"/>
</dbReference>
<dbReference type="InterPro" id="IPR005119">
    <property type="entry name" value="LysR_subst-bd"/>
</dbReference>
<dbReference type="Gene3D" id="1.10.10.10">
    <property type="entry name" value="Winged helix-like DNA-binding domain superfamily/Winged helix DNA-binding domain"/>
    <property type="match status" value="1"/>
</dbReference>
<dbReference type="GO" id="GO:0006351">
    <property type="term" value="P:DNA-templated transcription"/>
    <property type="evidence" value="ECO:0007669"/>
    <property type="project" value="TreeGrafter"/>
</dbReference>
<protein>
    <submittedName>
        <fullName evidence="6">Transcriptional regulator, LysR family</fullName>
    </submittedName>
</protein>
<keyword evidence="3" id="KW-0238">DNA-binding</keyword>
<evidence type="ECO:0000259" key="5">
    <source>
        <dbReference type="PROSITE" id="PS50931"/>
    </source>
</evidence>
<dbReference type="GO" id="GO:0043565">
    <property type="term" value="F:sequence-specific DNA binding"/>
    <property type="evidence" value="ECO:0007669"/>
    <property type="project" value="TreeGrafter"/>
</dbReference>
<dbReference type="InterPro" id="IPR058163">
    <property type="entry name" value="LysR-type_TF_proteobact-type"/>
</dbReference>
<dbReference type="PANTHER" id="PTHR30537:SF3">
    <property type="entry name" value="TRANSCRIPTIONAL REGULATORY PROTEIN"/>
    <property type="match status" value="1"/>
</dbReference>
<keyword evidence="4" id="KW-0804">Transcription</keyword>
<dbReference type="PROSITE" id="PS50931">
    <property type="entry name" value="HTH_LYSR"/>
    <property type="match status" value="1"/>
</dbReference>
<dbReference type="PRINTS" id="PR00039">
    <property type="entry name" value="HTHLYSR"/>
</dbReference>
<keyword evidence="2" id="KW-0805">Transcription regulation</keyword>
<dbReference type="STRING" id="983917.RGE_10040"/>
<dbReference type="PATRIC" id="fig|983917.3.peg.979"/>
<dbReference type="InterPro" id="IPR000847">
    <property type="entry name" value="LysR_HTH_N"/>
</dbReference>
<dbReference type="Proteomes" id="UP000007883">
    <property type="component" value="Chromosome"/>
</dbReference>
<dbReference type="AlphaFoldDB" id="I0HMV8"/>
<evidence type="ECO:0000256" key="4">
    <source>
        <dbReference type="ARBA" id="ARBA00023163"/>
    </source>
</evidence>
<reference evidence="6 7" key="1">
    <citation type="journal article" date="2012" name="J. Bacteriol.">
        <title>Complete genome sequence of phototrophic betaproteobacterium Rubrivivax gelatinosus IL144.</title>
        <authorList>
            <person name="Nagashima S."/>
            <person name="Kamimura A."/>
            <person name="Shimizu T."/>
            <person name="Nakamura-isaki S."/>
            <person name="Aono E."/>
            <person name="Sakamoto K."/>
            <person name="Ichikawa N."/>
            <person name="Nakazawa H."/>
            <person name="Sekine M."/>
            <person name="Yamazaki S."/>
            <person name="Fujita N."/>
            <person name="Shimada K."/>
            <person name="Hanada S."/>
            <person name="Nagashima K.V.P."/>
        </authorList>
    </citation>
    <scope>NUCLEOTIDE SEQUENCE [LARGE SCALE GENOMIC DNA]</scope>
    <source>
        <strain evidence="7">NBRC 100245 / IL144</strain>
    </source>
</reference>
<dbReference type="SUPFAM" id="SSF46785">
    <property type="entry name" value="Winged helix' DNA-binding domain"/>
    <property type="match status" value="1"/>
</dbReference>
<dbReference type="Pfam" id="PF00126">
    <property type="entry name" value="HTH_1"/>
    <property type="match status" value="1"/>
</dbReference>
<proteinExistence type="inferred from homology"/>
<keyword evidence="7" id="KW-1185">Reference proteome</keyword>
<dbReference type="EMBL" id="AP012320">
    <property type="protein sequence ID" value="BAL94345.1"/>
    <property type="molecule type" value="Genomic_DNA"/>
</dbReference>
<evidence type="ECO:0000256" key="2">
    <source>
        <dbReference type="ARBA" id="ARBA00023015"/>
    </source>
</evidence>